<accession>A0ABY3SQL5</accession>
<keyword evidence="2 4" id="KW-0238">DNA-binding</keyword>
<evidence type="ECO:0000313" key="7">
    <source>
        <dbReference type="Proteomes" id="UP001649230"/>
    </source>
</evidence>
<evidence type="ECO:0000256" key="3">
    <source>
        <dbReference type="ARBA" id="ARBA00023163"/>
    </source>
</evidence>
<dbReference type="PANTHER" id="PTHR47506">
    <property type="entry name" value="TRANSCRIPTIONAL REGULATORY PROTEIN"/>
    <property type="match status" value="1"/>
</dbReference>
<evidence type="ECO:0000256" key="2">
    <source>
        <dbReference type="ARBA" id="ARBA00023125"/>
    </source>
</evidence>
<gene>
    <name evidence="6" type="ORF">L0M14_13820</name>
</gene>
<organism evidence="6 7">
    <name type="scientific">Paenibacillus hexagrammi</name>
    <dbReference type="NCBI Taxonomy" id="2908839"/>
    <lineage>
        <taxon>Bacteria</taxon>
        <taxon>Bacillati</taxon>
        <taxon>Bacillota</taxon>
        <taxon>Bacilli</taxon>
        <taxon>Bacillales</taxon>
        <taxon>Paenibacillaceae</taxon>
        <taxon>Paenibacillus</taxon>
    </lineage>
</organism>
<dbReference type="InterPro" id="IPR009057">
    <property type="entry name" value="Homeodomain-like_sf"/>
</dbReference>
<reference evidence="6 7" key="1">
    <citation type="journal article" date="2024" name="Int. J. Syst. Evol. Microbiol.">
        <title>Paenibacillus hexagrammi sp. nov., a novel bacterium isolated from the gut content of Hexagrammos agrammus.</title>
        <authorList>
            <person name="Jung H.K."/>
            <person name="Kim D.G."/>
            <person name="Zin H."/>
            <person name="Park J."/>
            <person name="Jung H."/>
            <person name="Kim Y.O."/>
            <person name="Kong H.J."/>
            <person name="Kim J.W."/>
            <person name="Kim Y.S."/>
        </authorList>
    </citation>
    <scope>NUCLEOTIDE SEQUENCE [LARGE SCALE GENOMIC DNA]</scope>
    <source>
        <strain evidence="6 7">YPD9-1</strain>
    </source>
</reference>
<dbReference type="SUPFAM" id="SSF48498">
    <property type="entry name" value="Tetracyclin repressor-like, C-terminal domain"/>
    <property type="match status" value="1"/>
</dbReference>
<dbReference type="InterPro" id="IPR023772">
    <property type="entry name" value="DNA-bd_HTH_TetR-type_CS"/>
</dbReference>
<feature type="domain" description="HTH tetR-type" evidence="5">
    <location>
        <begin position="1"/>
        <end position="55"/>
    </location>
</feature>
<keyword evidence="7" id="KW-1185">Reference proteome</keyword>
<dbReference type="EMBL" id="CP090978">
    <property type="protein sequence ID" value="UJF36352.1"/>
    <property type="molecule type" value="Genomic_DNA"/>
</dbReference>
<evidence type="ECO:0000313" key="6">
    <source>
        <dbReference type="EMBL" id="UJF36352.1"/>
    </source>
</evidence>
<dbReference type="Pfam" id="PF00440">
    <property type="entry name" value="TetR_N"/>
    <property type="match status" value="1"/>
</dbReference>
<feature type="DNA-binding region" description="H-T-H motif" evidence="4">
    <location>
        <begin position="18"/>
        <end position="37"/>
    </location>
</feature>
<keyword evidence="1" id="KW-0805">Transcription regulation</keyword>
<evidence type="ECO:0000256" key="1">
    <source>
        <dbReference type="ARBA" id="ARBA00023015"/>
    </source>
</evidence>
<protein>
    <submittedName>
        <fullName evidence="6">TetR/AcrR family transcriptional regulator</fullName>
    </submittedName>
</protein>
<dbReference type="InterPro" id="IPR036271">
    <property type="entry name" value="Tet_transcr_reg_TetR-rel_C_sf"/>
</dbReference>
<name>A0ABY3SQL5_9BACL</name>
<dbReference type="PANTHER" id="PTHR47506:SF3">
    <property type="entry name" value="HTH-TYPE TRANSCRIPTIONAL REGULATOR LMRA"/>
    <property type="match status" value="1"/>
</dbReference>
<dbReference type="RefSeq" id="WP_235122902.1">
    <property type="nucleotide sequence ID" value="NZ_CP090978.1"/>
</dbReference>
<dbReference type="InterPro" id="IPR011075">
    <property type="entry name" value="TetR_C"/>
</dbReference>
<dbReference type="InterPro" id="IPR001647">
    <property type="entry name" value="HTH_TetR"/>
</dbReference>
<dbReference type="SUPFAM" id="SSF46689">
    <property type="entry name" value="Homeodomain-like"/>
    <property type="match status" value="1"/>
</dbReference>
<dbReference type="Pfam" id="PF16925">
    <property type="entry name" value="TetR_C_13"/>
    <property type="match status" value="1"/>
</dbReference>
<dbReference type="Proteomes" id="UP001649230">
    <property type="component" value="Chromosome"/>
</dbReference>
<evidence type="ECO:0000259" key="5">
    <source>
        <dbReference type="PROSITE" id="PS50977"/>
    </source>
</evidence>
<sequence>MIIKSAELFNRQGYAGSSLSDIIAATGIQKGGIYRHFSSKDEIALEAYHYAASIVGSRFSEAIAKAETASERLLAYFRVYENVVDEPPFVGGCPLQNTAVESDDTHPLLRERAAQGLENTLSAMKSMIQEGIRTGEFKESLDAEALATFCLSLLEGGIMLSKLEGNNRHMQMNMSSLSAYLTKCCLKEERLS</sequence>
<dbReference type="PRINTS" id="PR00455">
    <property type="entry name" value="HTHTETR"/>
</dbReference>
<dbReference type="PROSITE" id="PS50977">
    <property type="entry name" value="HTH_TETR_2"/>
    <property type="match status" value="1"/>
</dbReference>
<dbReference type="Gene3D" id="1.10.357.10">
    <property type="entry name" value="Tetracycline Repressor, domain 2"/>
    <property type="match status" value="1"/>
</dbReference>
<proteinExistence type="predicted"/>
<evidence type="ECO:0000256" key="4">
    <source>
        <dbReference type="PROSITE-ProRule" id="PRU00335"/>
    </source>
</evidence>
<keyword evidence="3" id="KW-0804">Transcription</keyword>
<dbReference type="PROSITE" id="PS01081">
    <property type="entry name" value="HTH_TETR_1"/>
    <property type="match status" value="1"/>
</dbReference>